<dbReference type="InterPro" id="IPR038765">
    <property type="entry name" value="Papain-like_cys_pep_sf"/>
</dbReference>
<organism evidence="7 8">
    <name type="scientific">Streptococcus suis</name>
    <dbReference type="NCBI Taxonomy" id="1307"/>
    <lineage>
        <taxon>Bacteria</taxon>
        <taxon>Bacillati</taxon>
        <taxon>Bacillota</taxon>
        <taxon>Bacilli</taxon>
        <taxon>Lactobacillales</taxon>
        <taxon>Streptococcaceae</taxon>
        <taxon>Streptococcus</taxon>
    </lineage>
</organism>
<dbReference type="Gene3D" id="3.90.1720.10">
    <property type="entry name" value="endopeptidase domain like (from Nostoc punctiforme)"/>
    <property type="match status" value="1"/>
</dbReference>
<dbReference type="InterPro" id="IPR005877">
    <property type="entry name" value="YSIRK_signal_dom"/>
</dbReference>
<comment type="caution">
    <text evidence="7">The sequence shown here is derived from an EMBL/GenBank/DDBJ whole genome shotgun (WGS) entry which is preliminary data.</text>
</comment>
<dbReference type="Pfam" id="PF04650">
    <property type="entry name" value="YSIRK_signal"/>
    <property type="match status" value="1"/>
</dbReference>
<feature type="region of interest" description="Disordered" evidence="4">
    <location>
        <begin position="45"/>
        <end position="108"/>
    </location>
</feature>
<reference evidence="7 8" key="1">
    <citation type="submission" date="2018-11" db="EMBL/GenBank/DDBJ databases">
        <authorList>
            <person name="Stevens M.J."/>
            <person name="Cernela N."/>
            <person name="Spoerry Serrano N."/>
            <person name="Schmitt S."/>
            <person name="Schrenzel J."/>
            <person name="Stephan R."/>
        </authorList>
    </citation>
    <scope>NUCLEOTIDE SEQUENCE [LARGE SCALE GENOMIC DNA]</scope>
    <source>
        <strain evidence="7 8">PP422</strain>
    </source>
</reference>
<feature type="compositionally biased region" description="Low complexity" evidence="4">
    <location>
        <begin position="45"/>
        <end position="90"/>
    </location>
</feature>
<dbReference type="NCBIfam" id="TIGR01168">
    <property type="entry name" value="YSIRK_signal"/>
    <property type="match status" value="1"/>
</dbReference>
<dbReference type="EMBL" id="RSDO01000012">
    <property type="protein sequence ID" value="RRR52095.1"/>
    <property type="molecule type" value="Genomic_DNA"/>
</dbReference>
<accession>A0A3R8T870</accession>
<dbReference type="GO" id="GO:0008745">
    <property type="term" value="F:N-acetylmuramoyl-L-alanine amidase activity"/>
    <property type="evidence" value="ECO:0007669"/>
    <property type="project" value="UniProtKB-EC"/>
</dbReference>
<evidence type="ECO:0000256" key="4">
    <source>
        <dbReference type="SAM" id="MobiDB-lite"/>
    </source>
</evidence>
<comment type="catalytic activity">
    <reaction evidence="1">
        <text>Hydrolyzes the link between N-acetylmuramoyl residues and L-amino acid residues in certain cell-wall glycopeptides.</text>
        <dbReference type="EC" id="3.5.1.28"/>
    </reaction>
</comment>
<dbReference type="AlphaFoldDB" id="A0A3R8T870"/>
<dbReference type="Pfam" id="PF05257">
    <property type="entry name" value="CHAP"/>
    <property type="match status" value="1"/>
</dbReference>
<evidence type="ECO:0000256" key="3">
    <source>
        <dbReference type="ARBA" id="ARBA00022729"/>
    </source>
</evidence>
<proteinExistence type="predicted"/>
<keyword evidence="3 5" id="KW-0732">Signal</keyword>
<feature type="domain" description="Peptidase C51" evidence="6">
    <location>
        <begin position="170"/>
        <end position="288"/>
    </location>
</feature>
<evidence type="ECO:0000259" key="6">
    <source>
        <dbReference type="PROSITE" id="PS50911"/>
    </source>
</evidence>
<sequence length="470" mass="50574">MTKQSLTHHASRFSIRKYSFGAASVLLATVSLLNAQLVAASTTASTTNPSTAQAGSPVQTSQASQTSTETSTSSTNTNQASQQTTATKTSDAGIISKPQEVITPQTNTSTIQAVAPATTSSSSAISKNQARTITIPQTAGTSNTTTNTGTARTAVTPSNQMRTASTTTTSAALGDNYPYKIGWQVDPWGMYTRQCTSFVAFRLSTTNGFTLPRAYGNADVWGYRAQREGYRVDMNPAIGSVAWWNSMHVAWVSAINGDMVEIEEYNFNYNESYNKRWIHKNSVSGYIHFKDLTGYSGATTTTPVSTTPTKPASSTTNLAPSGTYTFTAQTAIKAEAKIASPTLANYQAGQSVNYDRVLEADGYQWISYLSFAGNRRYIPIKKLTTTATTTTTPTPKPAPTSPSTPALPSSGTYTFKNRLAIRNQASLSASILAYYNVGQSVNYDRIVQAEGKQWLSYLSYSGARRYIALP</sequence>
<dbReference type="Pfam" id="PF08460">
    <property type="entry name" value="SH3_5"/>
    <property type="match status" value="2"/>
</dbReference>
<gene>
    <name evidence="7" type="ORF">EI998_07515</name>
</gene>
<feature type="signal peptide" evidence="5">
    <location>
        <begin position="1"/>
        <end position="35"/>
    </location>
</feature>
<dbReference type="SUPFAM" id="SSF54001">
    <property type="entry name" value="Cysteine proteinases"/>
    <property type="match status" value="1"/>
</dbReference>
<evidence type="ECO:0000256" key="5">
    <source>
        <dbReference type="SAM" id="SignalP"/>
    </source>
</evidence>
<evidence type="ECO:0000313" key="8">
    <source>
        <dbReference type="Proteomes" id="UP000274117"/>
    </source>
</evidence>
<feature type="chain" id="PRO_5039239549" description="N-acetylmuramoyl-L-alanine amidase" evidence="5">
    <location>
        <begin position="36"/>
        <end position="470"/>
    </location>
</feature>
<dbReference type="PROSITE" id="PS50911">
    <property type="entry name" value="CHAP"/>
    <property type="match status" value="1"/>
</dbReference>
<evidence type="ECO:0000256" key="2">
    <source>
        <dbReference type="ARBA" id="ARBA00011901"/>
    </source>
</evidence>
<reference evidence="7 8" key="2">
    <citation type="submission" date="2018-12" db="EMBL/GenBank/DDBJ databases">
        <title>Whole-genome sequences of fifteen clinical Streptococcus suis strains isolated from pigs between 2006 and 2018.</title>
        <authorList>
            <person name="Stevens M.J.A."/>
            <person name="Cernela N."/>
            <person name="Spoerry Serrano N."/>
            <person name="Schmitt S."/>
            <person name="Schrenzel J."/>
            <person name="Stephan R."/>
        </authorList>
    </citation>
    <scope>NUCLEOTIDE SEQUENCE [LARGE SCALE GENOMIC DNA]</scope>
    <source>
        <strain evidence="7 8">PP422</strain>
    </source>
</reference>
<evidence type="ECO:0000313" key="7">
    <source>
        <dbReference type="EMBL" id="RRR52095.1"/>
    </source>
</evidence>
<dbReference type="InterPro" id="IPR003646">
    <property type="entry name" value="SH3-like_bac-type"/>
</dbReference>
<dbReference type="EC" id="3.5.1.28" evidence="2"/>
<feature type="region of interest" description="Disordered" evidence="4">
    <location>
        <begin position="387"/>
        <end position="408"/>
    </location>
</feature>
<dbReference type="InterPro" id="IPR007921">
    <property type="entry name" value="CHAP_dom"/>
</dbReference>
<dbReference type="Gene3D" id="2.30.30.40">
    <property type="entry name" value="SH3 Domains"/>
    <property type="match status" value="2"/>
</dbReference>
<name>A0A3R8T870_STRSU</name>
<protein>
    <recommendedName>
        <fullName evidence="2">N-acetylmuramoyl-L-alanine amidase</fullName>
        <ecNumber evidence="2">3.5.1.28</ecNumber>
    </recommendedName>
</protein>
<dbReference type="SMART" id="SM00287">
    <property type="entry name" value="SH3b"/>
    <property type="match status" value="2"/>
</dbReference>
<evidence type="ECO:0000256" key="1">
    <source>
        <dbReference type="ARBA" id="ARBA00001561"/>
    </source>
</evidence>
<dbReference type="Proteomes" id="UP000274117">
    <property type="component" value="Unassembled WGS sequence"/>
</dbReference>